<evidence type="ECO:0000313" key="4">
    <source>
        <dbReference type="Proteomes" id="UP001229421"/>
    </source>
</evidence>
<evidence type="ECO:0000256" key="1">
    <source>
        <dbReference type="SAM" id="SignalP"/>
    </source>
</evidence>
<dbReference type="GO" id="GO:0005886">
    <property type="term" value="C:plasma membrane"/>
    <property type="evidence" value="ECO:0007669"/>
    <property type="project" value="TreeGrafter"/>
</dbReference>
<dbReference type="GO" id="GO:0009055">
    <property type="term" value="F:electron transfer activity"/>
    <property type="evidence" value="ECO:0007669"/>
    <property type="project" value="InterPro"/>
</dbReference>
<gene>
    <name evidence="3" type="ORF">QVD17_42265</name>
</gene>
<dbReference type="PANTHER" id="PTHR33021:SF193">
    <property type="entry name" value="OS06G0218600 PROTEIN"/>
    <property type="match status" value="1"/>
</dbReference>
<dbReference type="EMBL" id="JAUHHV010000013">
    <property type="protein sequence ID" value="KAK1406068.1"/>
    <property type="molecule type" value="Genomic_DNA"/>
</dbReference>
<keyword evidence="4" id="KW-1185">Reference proteome</keyword>
<feature type="domain" description="Phytocyanin" evidence="2">
    <location>
        <begin position="25"/>
        <end position="128"/>
    </location>
</feature>
<dbReference type="SUPFAM" id="SSF49503">
    <property type="entry name" value="Cupredoxins"/>
    <property type="match status" value="1"/>
</dbReference>
<dbReference type="Pfam" id="PF02298">
    <property type="entry name" value="Cu_bind_like"/>
    <property type="match status" value="1"/>
</dbReference>
<proteinExistence type="predicted"/>
<protein>
    <recommendedName>
        <fullName evidence="2">Phytocyanin domain-containing protein</fullName>
    </recommendedName>
</protein>
<evidence type="ECO:0000259" key="2">
    <source>
        <dbReference type="PROSITE" id="PS51485"/>
    </source>
</evidence>
<dbReference type="Gene3D" id="2.60.40.420">
    <property type="entry name" value="Cupredoxins - blue copper proteins"/>
    <property type="match status" value="1"/>
</dbReference>
<feature type="chain" id="PRO_5042019126" description="Phytocyanin domain-containing protein" evidence="1">
    <location>
        <begin position="25"/>
        <end position="165"/>
    </location>
</feature>
<dbReference type="AlphaFoldDB" id="A0AAD8NFJ4"/>
<dbReference type="InterPro" id="IPR003245">
    <property type="entry name" value="Phytocyanin_dom"/>
</dbReference>
<sequence>MANKNLCIFIIVATIAAQATWIQATDHLVGDENLGWNNDKKNFQAWADGKEFLQMDTLTFYYTAGTRNVVVAKDKAAFDQCSTEGALWISPACGGNRLTCWTPGPAYVFSGMNQDCQNGMKFFFDVKPSPAVLNKIGVNLTQHTTTQHRGSVRVYDPTPIDRSLA</sequence>
<name>A0AAD8NFJ4_TARER</name>
<reference evidence="3" key="1">
    <citation type="journal article" date="2023" name="bioRxiv">
        <title>Improved chromosome-level genome assembly for marigold (Tagetes erecta).</title>
        <authorList>
            <person name="Jiang F."/>
            <person name="Yuan L."/>
            <person name="Wang S."/>
            <person name="Wang H."/>
            <person name="Xu D."/>
            <person name="Wang A."/>
            <person name="Fan W."/>
        </authorList>
    </citation>
    <scope>NUCLEOTIDE SEQUENCE</scope>
    <source>
        <strain evidence="3">WSJ</strain>
        <tissue evidence="3">Leaf</tissue>
    </source>
</reference>
<dbReference type="PANTHER" id="PTHR33021">
    <property type="entry name" value="BLUE COPPER PROTEIN"/>
    <property type="match status" value="1"/>
</dbReference>
<dbReference type="PROSITE" id="PS51485">
    <property type="entry name" value="PHYTOCYANIN"/>
    <property type="match status" value="1"/>
</dbReference>
<dbReference type="InterPro" id="IPR039391">
    <property type="entry name" value="Phytocyanin-like"/>
</dbReference>
<dbReference type="Proteomes" id="UP001229421">
    <property type="component" value="Unassembled WGS sequence"/>
</dbReference>
<comment type="caution">
    <text evidence="3">The sequence shown here is derived from an EMBL/GenBank/DDBJ whole genome shotgun (WGS) entry which is preliminary data.</text>
</comment>
<keyword evidence="1" id="KW-0732">Signal</keyword>
<accession>A0AAD8NFJ4</accession>
<dbReference type="InterPro" id="IPR008972">
    <property type="entry name" value="Cupredoxin"/>
</dbReference>
<feature type="signal peptide" evidence="1">
    <location>
        <begin position="1"/>
        <end position="24"/>
    </location>
</feature>
<organism evidence="3 4">
    <name type="scientific">Tagetes erecta</name>
    <name type="common">African marigold</name>
    <dbReference type="NCBI Taxonomy" id="13708"/>
    <lineage>
        <taxon>Eukaryota</taxon>
        <taxon>Viridiplantae</taxon>
        <taxon>Streptophyta</taxon>
        <taxon>Embryophyta</taxon>
        <taxon>Tracheophyta</taxon>
        <taxon>Spermatophyta</taxon>
        <taxon>Magnoliopsida</taxon>
        <taxon>eudicotyledons</taxon>
        <taxon>Gunneridae</taxon>
        <taxon>Pentapetalae</taxon>
        <taxon>asterids</taxon>
        <taxon>campanulids</taxon>
        <taxon>Asterales</taxon>
        <taxon>Asteraceae</taxon>
        <taxon>Asteroideae</taxon>
        <taxon>Heliantheae alliance</taxon>
        <taxon>Tageteae</taxon>
        <taxon>Tagetes</taxon>
    </lineage>
</organism>
<evidence type="ECO:0000313" key="3">
    <source>
        <dbReference type="EMBL" id="KAK1406068.1"/>
    </source>
</evidence>